<dbReference type="InterPro" id="IPR000157">
    <property type="entry name" value="TIR_dom"/>
</dbReference>
<keyword evidence="3" id="KW-1185">Reference proteome</keyword>
<evidence type="ECO:0000313" key="3">
    <source>
        <dbReference type="Proteomes" id="UP001203687"/>
    </source>
</evidence>
<dbReference type="SUPFAM" id="SSF52200">
    <property type="entry name" value="Toll/Interleukin receptor TIR domain"/>
    <property type="match status" value="1"/>
</dbReference>
<protein>
    <submittedName>
        <fullName evidence="2">Toll/interleukin-1 receptor domain-containing protein</fullName>
    </submittedName>
</protein>
<gene>
    <name evidence="2" type="ORF">MUY34_00495</name>
</gene>
<feature type="domain" description="TIR" evidence="1">
    <location>
        <begin position="26"/>
        <end position="110"/>
    </location>
</feature>
<name>A0ABT0H3W5_9FLAO</name>
<dbReference type="Proteomes" id="UP001203687">
    <property type="component" value="Unassembled WGS sequence"/>
</dbReference>
<evidence type="ECO:0000259" key="1">
    <source>
        <dbReference type="Pfam" id="PF13676"/>
    </source>
</evidence>
<evidence type="ECO:0000313" key="2">
    <source>
        <dbReference type="EMBL" id="MCK8479073.1"/>
    </source>
</evidence>
<comment type="caution">
    <text evidence="2">The sequence shown here is derived from an EMBL/GenBank/DDBJ whole genome shotgun (WGS) entry which is preliminary data.</text>
</comment>
<sequence length="182" mass="20519">MTGINRAHSLNISKAKTNLLAGVKCVFISHHKSDLEYCKKVASYIMKAGIDVYLDEYDYDLKHHVQVNNPKGVVNCIRKGINNSSHMLCVISPSTIYSKWVPWEIGYGYDKTKIGALTLKGITSTSLPDYIKTVPIVRGTKSLNSYLSRIIDSTEYSMESYGYITSHTKLNHPLDNVLDWKL</sequence>
<reference evidence="2" key="1">
    <citation type="submission" date="2022-04" db="EMBL/GenBank/DDBJ databases">
        <authorList>
            <person name="Ren T."/>
        </authorList>
    </citation>
    <scope>NUCLEOTIDE SEQUENCE</scope>
    <source>
        <strain evidence="2">F63249</strain>
    </source>
</reference>
<dbReference type="Pfam" id="PF13676">
    <property type="entry name" value="TIR_2"/>
    <property type="match status" value="1"/>
</dbReference>
<proteinExistence type="predicted"/>
<accession>A0ABT0H3W5</accession>
<dbReference type="Gene3D" id="3.40.50.10140">
    <property type="entry name" value="Toll/interleukin-1 receptor homology (TIR) domain"/>
    <property type="match status" value="1"/>
</dbReference>
<organism evidence="2 3">
    <name type="scientific">Psychroserpens algicola</name>
    <dbReference type="NCBI Taxonomy" id="1719034"/>
    <lineage>
        <taxon>Bacteria</taxon>
        <taxon>Pseudomonadati</taxon>
        <taxon>Bacteroidota</taxon>
        <taxon>Flavobacteriia</taxon>
        <taxon>Flavobacteriales</taxon>
        <taxon>Flavobacteriaceae</taxon>
        <taxon>Psychroserpens</taxon>
    </lineage>
</organism>
<dbReference type="EMBL" id="JALPQF010000001">
    <property type="protein sequence ID" value="MCK8479073.1"/>
    <property type="molecule type" value="Genomic_DNA"/>
</dbReference>
<dbReference type="InterPro" id="IPR035897">
    <property type="entry name" value="Toll_tir_struct_dom_sf"/>
</dbReference>
<keyword evidence="2" id="KW-0675">Receptor</keyword>
<dbReference type="RefSeq" id="WP_248411509.1">
    <property type="nucleotide sequence ID" value="NZ_JALPQF010000001.1"/>
</dbReference>